<keyword evidence="4" id="KW-0808">Transferase</keyword>
<evidence type="ECO:0000256" key="4">
    <source>
        <dbReference type="ARBA" id="ARBA00022679"/>
    </source>
</evidence>
<dbReference type="InterPro" id="IPR001789">
    <property type="entry name" value="Sig_transdc_resp-reg_receiver"/>
</dbReference>
<dbReference type="Gene3D" id="3.40.50.2300">
    <property type="match status" value="1"/>
</dbReference>
<dbReference type="AlphaFoldDB" id="Q02CN7"/>
<dbReference type="eggNOG" id="COG0784">
    <property type="taxonomic scope" value="Bacteria"/>
</dbReference>
<dbReference type="InterPro" id="IPR004358">
    <property type="entry name" value="Sig_transdc_His_kin-like_C"/>
</dbReference>
<dbReference type="InterPro" id="IPR003594">
    <property type="entry name" value="HATPase_dom"/>
</dbReference>
<sequence precursor="true">MNTGLFGKLTTAVIILTASAFLMIFAAGVPATPNLMAPWSALAFLIVGCTLWSAPAPQRVGALLVFAIGAILSGEHLAHASSTAFDRLLFPHLLPHSGLVPGRPAPLAGFRYCLLGVMLFLMPDRSRRLVQVREWTAVTIITLCYFGFVAVISSWGTATPESISPFAAILGILAAMNVLAAGPGGMLLPLLRDRGPAGLIARTLMPVGLIFPAITMAVRQVVTGVRIDDSRRPDGIIFASVNILAALAMVWICASKLLNIDLLRRKAEDDLRGSRDDLERRVKLRTHELLDMNERLAVEVENRQRTHNELQQTNAMLASLIDGCPLAITAFGLDGGVRKSNAAAESIGLADNPECRALAECAGRGQTVAATELVCKVQGKAIHLHIWASPTLTQDGRLDGVVMMAADVSERKALEANIQHNQRLESLGVLAGGIAHDFNNLLTGVLGNASVLQDRFPGDSREARAASDLIMAGQVMAKLTSQMLAYSGRSRFHIERIDLSIAVRQISNLVQASIPKSVRLSFALGEGLPAIEGDSSQLQQVVMNLVINGAEAIGTEQGSVEVQTLARRADQAELAAGVTGTTVPPGEFVVLEVRDTGSGMDEETRTRIFDPFFTTKFAGRGLGLSAVLGIVRAHRGTLTVESRPGYGTRFRAFFPCSAAHKEAGFHTLTDLKRGSGTILVVDDEEFVVRMAQSVLEEAGYDVLSASNGREALDVYTAKSGRIDAVLLDMTMPVMGGEETMQHLARRWPDATVIATSGYNLQEAECRFGARTAAFLQKPYTATQLRSKIAEVVRPRAG</sequence>
<dbReference type="SUPFAM" id="SSF55785">
    <property type="entry name" value="PYP-like sensor domain (PAS domain)"/>
    <property type="match status" value="1"/>
</dbReference>
<keyword evidence="7" id="KW-0067">ATP-binding</keyword>
<dbReference type="SUPFAM" id="SSF55874">
    <property type="entry name" value="ATPase domain of HSP90 chaperone/DNA topoisomerase II/histidine kinase"/>
    <property type="match status" value="1"/>
</dbReference>
<dbReference type="HOGENOM" id="CLU_352634_0_0_0"/>
<dbReference type="SUPFAM" id="SSF47384">
    <property type="entry name" value="Homodimeric domain of signal transducing histidine kinase"/>
    <property type="match status" value="1"/>
</dbReference>
<feature type="transmembrane region" description="Helical" evidence="10">
    <location>
        <begin position="235"/>
        <end position="258"/>
    </location>
</feature>
<proteinExistence type="predicted"/>
<dbReference type="Pfam" id="PF00072">
    <property type="entry name" value="Response_reg"/>
    <property type="match status" value="1"/>
</dbReference>
<dbReference type="CDD" id="cd00082">
    <property type="entry name" value="HisKA"/>
    <property type="match status" value="1"/>
</dbReference>
<dbReference type="Pfam" id="PF02518">
    <property type="entry name" value="HATPase_c"/>
    <property type="match status" value="1"/>
</dbReference>
<feature type="domain" description="Histidine kinase" evidence="11">
    <location>
        <begin position="433"/>
        <end position="658"/>
    </location>
</feature>
<evidence type="ECO:0000313" key="14">
    <source>
        <dbReference type="EMBL" id="ABJ81179.1"/>
    </source>
</evidence>
<dbReference type="InterPro" id="IPR036097">
    <property type="entry name" value="HisK_dim/P_sf"/>
</dbReference>
<feature type="modified residue" description="4-aspartylphosphate" evidence="9">
    <location>
        <position position="728"/>
    </location>
</feature>
<comment type="catalytic activity">
    <reaction evidence="1">
        <text>ATP + protein L-histidine = ADP + protein N-phospho-L-histidine.</text>
        <dbReference type="EC" id="2.7.13.3"/>
    </reaction>
</comment>
<feature type="transmembrane region" description="Helical" evidence="10">
    <location>
        <begin position="12"/>
        <end position="31"/>
    </location>
</feature>
<dbReference type="eggNOG" id="COG3852">
    <property type="taxonomic scope" value="Bacteria"/>
</dbReference>
<feature type="transmembrane region" description="Helical" evidence="10">
    <location>
        <begin position="61"/>
        <end position="85"/>
    </location>
</feature>
<dbReference type="SMART" id="SM00448">
    <property type="entry name" value="REC"/>
    <property type="match status" value="1"/>
</dbReference>
<gene>
    <name evidence="14" type="ordered locus">Acid_0165</name>
</gene>
<dbReference type="GO" id="GO:0000155">
    <property type="term" value="F:phosphorelay sensor kinase activity"/>
    <property type="evidence" value="ECO:0007669"/>
    <property type="project" value="InterPro"/>
</dbReference>
<organism evidence="14">
    <name type="scientific">Solibacter usitatus (strain Ellin6076)</name>
    <dbReference type="NCBI Taxonomy" id="234267"/>
    <lineage>
        <taxon>Bacteria</taxon>
        <taxon>Pseudomonadati</taxon>
        <taxon>Acidobacteriota</taxon>
        <taxon>Terriglobia</taxon>
        <taxon>Bryobacterales</taxon>
        <taxon>Solibacteraceae</taxon>
        <taxon>Candidatus Solibacter</taxon>
    </lineage>
</organism>
<reference evidence="14" key="1">
    <citation type="submission" date="2006-10" db="EMBL/GenBank/DDBJ databases">
        <title>Complete sequence of Solibacter usitatus Ellin6076.</title>
        <authorList>
            <consortium name="US DOE Joint Genome Institute"/>
            <person name="Copeland A."/>
            <person name="Lucas S."/>
            <person name="Lapidus A."/>
            <person name="Barry K."/>
            <person name="Detter J.C."/>
            <person name="Glavina del Rio T."/>
            <person name="Hammon N."/>
            <person name="Israni S."/>
            <person name="Dalin E."/>
            <person name="Tice H."/>
            <person name="Pitluck S."/>
            <person name="Thompson L.S."/>
            <person name="Brettin T."/>
            <person name="Bruce D."/>
            <person name="Han C."/>
            <person name="Tapia R."/>
            <person name="Gilna P."/>
            <person name="Schmutz J."/>
            <person name="Larimer F."/>
            <person name="Land M."/>
            <person name="Hauser L."/>
            <person name="Kyrpides N."/>
            <person name="Mikhailova N."/>
            <person name="Janssen P.H."/>
            <person name="Kuske C.R."/>
            <person name="Richardson P."/>
        </authorList>
    </citation>
    <scope>NUCLEOTIDE SEQUENCE</scope>
    <source>
        <strain evidence="14">Ellin6076</strain>
    </source>
</reference>
<dbReference type="GO" id="GO:0005524">
    <property type="term" value="F:ATP binding"/>
    <property type="evidence" value="ECO:0007669"/>
    <property type="project" value="UniProtKB-KW"/>
</dbReference>
<dbReference type="InterPro" id="IPR011006">
    <property type="entry name" value="CheY-like_superfamily"/>
</dbReference>
<feature type="transmembrane region" description="Helical" evidence="10">
    <location>
        <begin position="203"/>
        <end position="223"/>
    </location>
</feature>
<dbReference type="eggNOG" id="COG4191">
    <property type="taxonomic scope" value="Bacteria"/>
</dbReference>
<dbReference type="SMART" id="SM00387">
    <property type="entry name" value="HATPase_c"/>
    <property type="match status" value="1"/>
</dbReference>
<dbReference type="PROSITE" id="PS50110">
    <property type="entry name" value="RESPONSE_REGULATORY"/>
    <property type="match status" value="1"/>
</dbReference>
<evidence type="ECO:0000256" key="2">
    <source>
        <dbReference type="ARBA" id="ARBA00012438"/>
    </source>
</evidence>
<evidence type="ECO:0000259" key="13">
    <source>
        <dbReference type="PROSITE" id="PS50113"/>
    </source>
</evidence>
<dbReference type="InParanoid" id="Q02CN7"/>
<dbReference type="PRINTS" id="PR00344">
    <property type="entry name" value="BCTRLSENSOR"/>
</dbReference>
<feature type="transmembrane region" description="Helical" evidence="10">
    <location>
        <begin position="105"/>
        <end position="123"/>
    </location>
</feature>
<dbReference type="InterPro" id="IPR036890">
    <property type="entry name" value="HATPase_C_sf"/>
</dbReference>
<keyword evidence="3 9" id="KW-0597">Phosphoprotein</keyword>
<evidence type="ECO:0000256" key="5">
    <source>
        <dbReference type="ARBA" id="ARBA00022741"/>
    </source>
</evidence>
<dbReference type="PROSITE" id="PS50109">
    <property type="entry name" value="HIS_KIN"/>
    <property type="match status" value="1"/>
</dbReference>
<dbReference type="STRING" id="234267.Acid_0165"/>
<dbReference type="OrthoDB" id="9815750at2"/>
<keyword evidence="5" id="KW-0547">Nucleotide-binding</keyword>
<dbReference type="SMART" id="SM00388">
    <property type="entry name" value="HisKA"/>
    <property type="match status" value="1"/>
</dbReference>
<evidence type="ECO:0000256" key="7">
    <source>
        <dbReference type="ARBA" id="ARBA00022840"/>
    </source>
</evidence>
<feature type="domain" description="Response regulatory" evidence="12">
    <location>
        <begin position="677"/>
        <end position="792"/>
    </location>
</feature>
<evidence type="ECO:0000259" key="12">
    <source>
        <dbReference type="PROSITE" id="PS50110"/>
    </source>
</evidence>
<feature type="domain" description="PAC" evidence="13">
    <location>
        <begin position="367"/>
        <end position="420"/>
    </location>
</feature>
<dbReference type="InterPro" id="IPR005467">
    <property type="entry name" value="His_kinase_dom"/>
</dbReference>
<dbReference type="EC" id="2.7.13.3" evidence="2"/>
<feature type="transmembrane region" description="Helical" evidence="10">
    <location>
        <begin position="167"/>
        <end position="191"/>
    </location>
</feature>
<evidence type="ECO:0000256" key="3">
    <source>
        <dbReference type="ARBA" id="ARBA00022553"/>
    </source>
</evidence>
<dbReference type="InterPro" id="IPR035965">
    <property type="entry name" value="PAS-like_dom_sf"/>
</dbReference>
<dbReference type="SUPFAM" id="SSF52172">
    <property type="entry name" value="CheY-like"/>
    <property type="match status" value="1"/>
</dbReference>
<feature type="transmembrane region" description="Helical" evidence="10">
    <location>
        <begin position="135"/>
        <end position="155"/>
    </location>
</feature>
<keyword evidence="8" id="KW-0902">Two-component regulatory system</keyword>
<keyword evidence="6 14" id="KW-0418">Kinase</keyword>
<keyword evidence="10" id="KW-0812">Transmembrane</keyword>
<accession>Q02CN7</accession>
<dbReference type="EMBL" id="CP000473">
    <property type="protein sequence ID" value="ABJ81179.1"/>
    <property type="molecule type" value="Genomic_DNA"/>
</dbReference>
<evidence type="ECO:0000256" key="10">
    <source>
        <dbReference type="SAM" id="Phobius"/>
    </source>
</evidence>
<dbReference type="FunCoup" id="Q02CN7">
    <property type="interactions" value="321"/>
</dbReference>
<dbReference type="InterPro" id="IPR000700">
    <property type="entry name" value="PAS-assoc_C"/>
</dbReference>
<evidence type="ECO:0000256" key="9">
    <source>
        <dbReference type="PROSITE-ProRule" id="PRU00169"/>
    </source>
</evidence>
<dbReference type="Gene3D" id="3.30.450.20">
    <property type="entry name" value="PAS domain"/>
    <property type="match status" value="1"/>
</dbReference>
<evidence type="ECO:0000256" key="1">
    <source>
        <dbReference type="ARBA" id="ARBA00000085"/>
    </source>
</evidence>
<evidence type="ECO:0000256" key="8">
    <source>
        <dbReference type="ARBA" id="ARBA00023012"/>
    </source>
</evidence>
<name>Q02CN7_SOLUE</name>
<keyword evidence="10" id="KW-1133">Transmembrane helix</keyword>
<dbReference type="Gene3D" id="3.30.565.10">
    <property type="entry name" value="Histidine kinase-like ATPase, C-terminal domain"/>
    <property type="match status" value="1"/>
</dbReference>
<dbReference type="KEGG" id="sus:Acid_0165"/>
<feature type="transmembrane region" description="Helical" evidence="10">
    <location>
        <begin position="37"/>
        <end position="54"/>
    </location>
</feature>
<evidence type="ECO:0000259" key="11">
    <source>
        <dbReference type="PROSITE" id="PS50109"/>
    </source>
</evidence>
<dbReference type="Gene3D" id="1.10.287.130">
    <property type="match status" value="1"/>
</dbReference>
<evidence type="ECO:0000256" key="6">
    <source>
        <dbReference type="ARBA" id="ARBA00022777"/>
    </source>
</evidence>
<dbReference type="PANTHER" id="PTHR43065">
    <property type="entry name" value="SENSOR HISTIDINE KINASE"/>
    <property type="match status" value="1"/>
</dbReference>
<dbReference type="InterPro" id="IPR003661">
    <property type="entry name" value="HisK_dim/P_dom"/>
</dbReference>
<dbReference type="PROSITE" id="PS50113">
    <property type="entry name" value="PAC"/>
    <property type="match status" value="1"/>
</dbReference>
<protein>
    <recommendedName>
        <fullName evidence="2">histidine kinase</fullName>
        <ecNumber evidence="2">2.7.13.3</ecNumber>
    </recommendedName>
</protein>
<keyword evidence="10" id="KW-0472">Membrane</keyword>
<dbReference type="PANTHER" id="PTHR43065:SF46">
    <property type="entry name" value="C4-DICARBOXYLATE TRANSPORT SENSOR PROTEIN DCTB"/>
    <property type="match status" value="1"/>
</dbReference>